<protein>
    <submittedName>
        <fullName evidence="5">Multiple sugar transport system substrate-binding protein</fullName>
    </submittedName>
</protein>
<evidence type="ECO:0000256" key="3">
    <source>
        <dbReference type="ARBA" id="ARBA00022729"/>
    </source>
</evidence>
<sequence>MSQSSRGINLTAQRRRASTRAVRWLTGVAVAALALTSCATGASDAPQPKNSDYGPGAEMKGQLQILGFGTGDEIATARYDLAKKAIEPATVKLVQGDLDVQQFLSAVASGKPPALIYANRDQIGTFASRGAILPLDQCIKGEGIATGDFDKSALAQVSLNGKIYGIPEFNSVQITQANGKLLKSAGLTLADVNGSSWEKVTAANKKLTKTEKGKLKVIGYDSKLPEFLPLWAKANGADLISADGKKAQLNDPKVVEALTFAVGIYNDQGGFGKVKAYRDSADFFGKGNQFATNVLGAMPMEQWYVNVLNDVSPNAPMAFDTFKSRTGETLAFSSGSAWAIPKGSTSAAAACRFAKTMTEVDTWKAAAEARVKLRKADKKPFTGVLTGNTKADAEIKAMVTPSGDAKWDAGVAAVYEAKDHTFALPANPADAEFKTAWQDAVNRVLNGQQQPQAALDQAQKEAQAALDKAWSEWKDK</sequence>
<dbReference type="PANTHER" id="PTHR30061:SF50">
    <property type="entry name" value="MALTOSE_MALTODEXTRIN-BINDING PERIPLASMIC PROTEIN"/>
    <property type="match status" value="1"/>
</dbReference>
<dbReference type="Gene3D" id="3.40.190.10">
    <property type="entry name" value="Periplasmic binding protein-like II"/>
    <property type="match status" value="1"/>
</dbReference>
<keyword evidence="3 4" id="KW-0732">Signal</keyword>
<feature type="chain" id="PRO_5046463892" evidence="4">
    <location>
        <begin position="43"/>
        <end position="476"/>
    </location>
</feature>
<organism evidence="5 6">
    <name type="scientific">Microlunatus panaciterrae</name>
    <dbReference type="NCBI Taxonomy" id="400768"/>
    <lineage>
        <taxon>Bacteria</taxon>
        <taxon>Bacillati</taxon>
        <taxon>Actinomycetota</taxon>
        <taxon>Actinomycetes</taxon>
        <taxon>Propionibacteriales</taxon>
        <taxon>Propionibacteriaceae</taxon>
        <taxon>Microlunatus</taxon>
    </lineage>
</organism>
<dbReference type="RefSeq" id="WP_204916305.1">
    <property type="nucleotide sequence ID" value="NZ_BAAAQP010000011.1"/>
</dbReference>
<dbReference type="EMBL" id="JAFBCF010000001">
    <property type="protein sequence ID" value="MBM7797654.1"/>
    <property type="molecule type" value="Genomic_DNA"/>
</dbReference>
<evidence type="ECO:0000256" key="2">
    <source>
        <dbReference type="ARBA" id="ARBA00022448"/>
    </source>
</evidence>
<comment type="similarity">
    <text evidence="1">Belongs to the bacterial solute-binding protein 1 family.</text>
</comment>
<keyword evidence="5" id="KW-0762">Sugar transport</keyword>
<dbReference type="SUPFAM" id="SSF53850">
    <property type="entry name" value="Periplasmic binding protein-like II"/>
    <property type="match status" value="1"/>
</dbReference>
<gene>
    <name evidence="5" type="ORF">JOE57_000575</name>
</gene>
<evidence type="ECO:0000313" key="5">
    <source>
        <dbReference type="EMBL" id="MBM7797654.1"/>
    </source>
</evidence>
<dbReference type="PANTHER" id="PTHR30061">
    <property type="entry name" value="MALTOSE-BINDING PERIPLASMIC PROTEIN"/>
    <property type="match status" value="1"/>
</dbReference>
<dbReference type="Proteomes" id="UP000704762">
    <property type="component" value="Unassembled WGS sequence"/>
</dbReference>
<name>A0ABS2RF73_9ACTN</name>
<feature type="signal peptide" evidence="4">
    <location>
        <begin position="1"/>
        <end position="42"/>
    </location>
</feature>
<accession>A0ABS2RF73</accession>
<comment type="caution">
    <text evidence="5">The sequence shown here is derived from an EMBL/GenBank/DDBJ whole genome shotgun (WGS) entry which is preliminary data.</text>
</comment>
<reference evidence="5 6" key="1">
    <citation type="submission" date="2021-01" db="EMBL/GenBank/DDBJ databases">
        <title>Sequencing the genomes of 1000 actinobacteria strains.</title>
        <authorList>
            <person name="Klenk H.-P."/>
        </authorList>
    </citation>
    <scope>NUCLEOTIDE SEQUENCE [LARGE SCALE GENOMIC DNA]</scope>
    <source>
        <strain evidence="5 6">DSM 18662</strain>
    </source>
</reference>
<keyword evidence="6" id="KW-1185">Reference proteome</keyword>
<evidence type="ECO:0000256" key="4">
    <source>
        <dbReference type="SAM" id="SignalP"/>
    </source>
</evidence>
<proteinExistence type="inferred from homology"/>
<keyword evidence="2" id="KW-0813">Transport</keyword>
<evidence type="ECO:0000256" key="1">
    <source>
        <dbReference type="ARBA" id="ARBA00008520"/>
    </source>
</evidence>
<evidence type="ECO:0000313" key="6">
    <source>
        <dbReference type="Proteomes" id="UP000704762"/>
    </source>
</evidence>